<protein>
    <submittedName>
        <fullName evidence="1">Uncharacterized protein</fullName>
    </submittedName>
</protein>
<dbReference type="AlphaFoldDB" id="A0A4Z2GYZ9"/>
<gene>
    <name evidence="1" type="ORF">EYF80_030987</name>
</gene>
<proteinExistence type="predicted"/>
<keyword evidence="2" id="KW-1185">Reference proteome</keyword>
<comment type="caution">
    <text evidence="1">The sequence shown here is derived from an EMBL/GenBank/DDBJ whole genome shotgun (WGS) entry which is preliminary data.</text>
</comment>
<sequence length="92" mass="10269">MQIQDDARLLKPPCLPTEAEALGLVFLIKQILKSADVQFLRRRRGYAVGLQSLYALRRELLLAAEDAKPSPLQTPPLARNSYLCCDAFGQRG</sequence>
<evidence type="ECO:0000313" key="2">
    <source>
        <dbReference type="Proteomes" id="UP000314294"/>
    </source>
</evidence>
<reference evidence="1 2" key="1">
    <citation type="submission" date="2019-03" db="EMBL/GenBank/DDBJ databases">
        <title>First draft genome of Liparis tanakae, snailfish: a comprehensive survey of snailfish specific genes.</title>
        <authorList>
            <person name="Kim W."/>
            <person name="Song I."/>
            <person name="Jeong J.-H."/>
            <person name="Kim D."/>
            <person name="Kim S."/>
            <person name="Ryu S."/>
            <person name="Song J.Y."/>
            <person name="Lee S.K."/>
        </authorList>
    </citation>
    <scope>NUCLEOTIDE SEQUENCE [LARGE SCALE GENOMIC DNA]</scope>
    <source>
        <tissue evidence="1">Muscle</tissue>
    </source>
</reference>
<evidence type="ECO:0000313" key="1">
    <source>
        <dbReference type="EMBL" id="TNN58838.1"/>
    </source>
</evidence>
<name>A0A4Z2GYZ9_9TELE</name>
<organism evidence="1 2">
    <name type="scientific">Liparis tanakae</name>
    <name type="common">Tanaka's snailfish</name>
    <dbReference type="NCBI Taxonomy" id="230148"/>
    <lineage>
        <taxon>Eukaryota</taxon>
        <taxon>Metazoa</taxon>
        <taxon>Chordata</taxon>
        <taxon>Craniata</taxon>
        <taxon>Vertebrata</taxon>
        <taxon>Euteleostomi</taxon>
        <taxon>Actinopterygii</taxon>
        <taxon>Neopterygii</taxon>
        <taxon>Teleostei</taxon>
        <taxon>Neoteleostei</taxon>
        <taxon>Acanthomorphata</taxon>
        <taxon>Eupercaria</taxon>
        <taxon>Perciformes</taxon>
        <taxon>Cottioidei</taxon>
        <taxon>Cottales</taxon>
        <taxon>Liparidae</taxon>
        <taxon>Liparis</taxon>
    </lineage>
</organism>
<accession>A0A4Z2GYZ9</accession>
<dbReference type="EMBL" id="SRLO01000370">
    <property type="protein sequence ID" value="TNN58838.1"/>
    <property type="molecule type" value="Genomic_DNA"/>
</dbReference>
<dbReference type="Proteomes" id="UP000314294">
    <property type="component" value="Unassembled WGS sequence"/>
</dbReference>